<gene>
    <name evidence="1" type="ORF">GCM10025759_19240</name>
</gene>
<reference evidence="2" key="1">
    <citation type="journal article" date="2019" name="Int. J. Syst. Evol. Microbiol.">
        <title>The Global Catalogue of Microorganisms (GCM) 10K type strain sequencing project: providing services to taxonomists for standard genome sequencing and annotation.</title>
        <authorList>
            <consortium name="The Broad Institute Genomics Platform"/>
            <consortium name="The Broad Institute Genome Sequencing Center for Infectious Disease"/>
            <person name="Wu L."/>
            <person name="Ma J."/>
        </authorList>
    </citation>
    <scope>NUCLEOTIDE SEQUENCE [LARGE SCALE GENOMIC DNA]</scope>
    <source>
        <strain evidence="2">JCM 19212</strain>
    </source>
</reference>
<name>A0ABP9LCF0_9GAMM</name>
<accession>A0ABP9LCF0</accession>
<sequence>MVAKPMEGDGPQARDPYSNDNHVTIAELISSCDDNADLLGALSFSRGWTEDVPRDRLQPWQQIGPEVLWAVNRQTDAELPRVGPVVSDYVCNLRWVRQKRLSRLQIESAVYDAFERIVYGECMTADLSAMMVACRKETFLDLRAEAVAFMVFSMGMSEARVRDQLRNGN</sequence>
<dbReference type="RefSeq" id="WP_158985716.1">
    <property type="nucleotide sequence ID" value="NZ_BAABKY010000002.1"/>
</dbReference>
<comment type="caution">
    <text evidence="1">The sequence shown here is derived from an EMBL/GenBank/DDBJ whole genome shotgun (WGS) entry which is preliminary data.</text>
</comment>
<evidence type="ECO:0000313" key="2">
    <source>
        <dbReference type="Proteomes" id="UP001501083"/>
    </source>
</evidence>
<evidence type="ECO:0000313" key="1">
    <source>
        <dbReference type="EMBL" id="GAA5075578.1"/>
    </source>
</evidence>
<dbReference type="Proteomes" id="UP001501083">
    <property type="component" value="Unassembled WGS sequence"/>
</dbReference>
<dbReference type="EMBL" id="BAABKY010000002">
    <property type="protein sequence ID" value="GAA5075578.1"/>
    <property type="molecule type" value="Genomic_DNA"/>
</dbReference>
<proteinExistence type="predicted"/>
<organism evidence="1 2">
    <name type="scientific">Lysobacter panacisoli</name>
    <dbReference type="NCBI Taxonomy" id="1255263"/>
    <lineage>
        <taxon>Bacteria</taxon>
        <taxon>Pseudomonadati</taxon>
        <taxon>Pseudomonadota</taxon>
        <taxon>Gammaproteobacteria</taxon>
        <taxon>Lysobacterales</taxon>
        <taxon>Lysobacteraceae</taxon>
        <taxon>Lysobacter</taxon>
    </lineage>
</organism>
<keyword evidence="2" id="KW-1185">Reference proteome</keyword>
<protein>
    <submittedName>
        <fullName evidence="1">Uncharacterized protein</fullName>
    </submittedName>
</protein>